<proteinExistence type="predicted"/>
<reference evidence="1" key="1">
    <citation type="submission" date="2023-05" db="EMBL/GenBank/DDBJ databases">
        <title>Nepenthes gracilis genome sequencing.</title>
        <authorList>
            <person name="Fukushima K."/>
        </authorList>
    </citation>
    <scope>NUCLEOTIDE SEQUENCE</scope>
    <source>
        <strain evidence="1">SING2019-196</strain>
    </source>
</reference>
<keyword evidence="2" id="KW-1185">Reference proteome</keyword>
<protein>
    <submittedName>
        <fullName evidence="1">Uncharacterized protein</fullName>
    </submittedName>
</protein>
<dbReference type="Proteomes" id="UP001279734">
    <property type="component" value="Unassembled WGS sequence"/>
</dbReference>
<gene>
    <name evidence="1" type="ORF">Nepgr_003037</name>
</gene>
<dbReference type="AlphaFoldDB" id="A0AAD3XCT4"/>
<dbReference type="EMBL" id="BSYO01000002">
    <property type="protein sequence ID" value="GMH01198.1"/>
    <property type="molecule type" value="Genomic_DNA"/>
</dbReference>
<name>A0AAD3XCT4_NEPGR</name>
<evidence type="ECO:0000313" key="1">
    <source>
        <dbReference type="EMBL" id="GMH01198.1"/>
    </source>
</evidence>
<accession>A0AAD3XCT4</accession>
<sequence>MVDYSEDISRMKGLLSVQGLKERFVFQGGQLPVQVLWMGQLAIFNVPAEFTTMDGRRHREDESKVVGSALTGGPNFIPKLEHSTITLAKSLQHGSAVESNSNKADHQANGDLSTQMTVDRCFYIYDSAVIHSTLRTKMN</sequence>
<organism evidence="1 2">
    <name type="scientific">Nepenthes gracilis</name>
    <name type="common">Slender pitcher plant</name>
    <dbReference type="NCBI Taxonomy" id="150966"/>
    <lineage>
        <taxon>Eukaryota</taxon>
        <taxon>Viridiplantae</taxon>
        <taxon>Streptophyta</taxon>
        <taxon>Embryophyta</taxon>
        <taxon>Tracheophyta</taxon>
        <taxon>Spermatophyta</taxon>
        <taxon>Magnoliopsida</taxon>
        <taxon>eudicotyledons</taxon>
        <taxon>Gunneridae</taxon>
        <taxon>Pentapetalae</taxon>
        <taxon>Caryophyllales</taxon>
        <taxon>Nepenthaceae</taxon>
        <taxon>Nepenthes</taxon>
    </lineage>
</organism>
<evidence type="ECO:0000313" key="2">
    <source>
        <dbReference type="Proteomes" id="UP001279734"/>
    </source>
</evidence>
<comment type="caution">
    <text evidence="1">The sequence shown here is derived from an EMBL/GenBank/DDBJ whole genome shotgun (WGS) entry which is preliminary data.</text>
</comment>